<dbReference type="Proteomes" id="UP000266644">
    <property type="component" value="Unassembled WGS sequence"/>
</dbReference>
<comment type="caution">
    <text evidence="2">The sequence shown here is derived from an EMBL/GenBank/DDBJ whole genome shotgun (WGS) entry which is preliminary data.</text>
</comment>
<evidence type="ECO:0000313" key="3">
    <source>
        <dbReference type="Proteomes" id="UP000266644"/>
    </source>
</evidence>
<name>A0A081TWB8_BACFG</name>
<dbReference type="EMBL" id="QRJE01000027">
    <property type="protein sequence ID" value="RHH08816.1"/>
    <property type="molecule type" value="Genomic_DNA"/>
</dbReference>
<gene>
    <name evidence="2" type="ORF">DW228_16615</name>
</gene>
<dbReference type="SUPFAM" id="SSF49464">
    <property type="entry name" value="Carboxypeptidase regulatory domain-like"/>
    <property type="match status" value="1"/>
</dbReference>
<dbReference type="RefSeq" id="WP_005807374.1">
    <property type="nucleotide sequence ID" value="NZ_CABJEQ010000002.1"/>
</dbReference>
<sequence length="296" mass="33257">MKRYIALALVCLALTDVMAQKQKVVEKIVDEDYYPVDGAVVTLKRTNQQAVTDKNGVFVLEEVPVYFDSLQVTKGKRSGYVDLPMRIQMRTQVMQRFSLIVKAGIGAGKFMQGPESKLKDGLSIYGGVGADIRMSKHWAFQPSLLLVSRKMKGYDFYDYYTENNGDGSSSVSYDQVSGTYNPFYLEIPLLFALKYRIGNDLNLVFSFGPYIDLGISGDVKKEFRKRSYDSSGNYNRVEYVTESQSLFGKRFTGGFAYGIGVEYGHFLIGGTGRVGCTSWNHSEGFLDVAFEIGYRF</sequence>
<reference evidence="2 3" key="1">
    <citation type="submission" date="2018-08" db="EMBL/GenBank/DDBJ databases">
        <title>A genome reference for cultivated species of the human gut microbiota.</title>
        <authorList>
            <person name="Zou Y."/>
            <person name="Xue W."/>
            <person name="Luo G."/>
        </authorList>
    </citation>
    <scope>NUCLEOTIDE SEQUENCE [LARGE SCALE GENOMIC DNA]</scope>
    <source>
        <strain evidence="2 3">AM18-6</strain>
    </source>
</reference>
<proteinExistence type="predicted"/>
<dbReference type="Pfam" id="PF13568">
    <property type="entry name" value="OMP_b-brl_2"/>
    <property type="match status" value="1"/>
</dbReference>
<accession>A0A081TWB8</accession>
<feature type="domain" description="Outer membrane protein beta-barrel" evidence="1">
    <location>
        <begin position="95"/>
        <end position="269"/>
    </location>
</feature>
<organism evidence="2 3">
    <name type="scientific">Bacteroides fragilis</name>
    <dbReference type="NCBI Taxonomy" id="817"/>
    <lineage>
        <taxon>Bacteria</taxon>
        <taxon>Pseudomonadati</taxon>
        <taxon>Bacteroidota</taxon>
        <taxon>Bacteroidia</taxon>
        <taxon>Bacteroidales</taxon>
        <taxon>Bacteroidaceae</taxon>
        <taxon>Bacteroides</taxon>
    </lineage>
</organism>
<protein>
    <recommendedName>
        <fullName evidence="1">Outer membrane protein beta-barrel domain-containing protein</fullName>
    </recommendedName>
</protein>
<evidence type="ECO:0000259" key="1">
    <source>
        <dbReference type="Pfam" id="PF13568"/>
    </source>
</evidence>
<dbReference type="AlphaFoldDB" id="A0A081TWB8"/>
<dbReference type="InterPro" id="IPR025665">
    <property type="entry name" value="Beta-barrel_OMP_2"/>
</dbReference>
<evidence type="ECO:0000313" key="2">
    <source>
        <dbReference type="EMBL" id="RHH08816.1"/>
    </source>
</evidence>
<dbReference type="InterPro" id="IPR008969">
    <property type="entry name" value="CarboxyPept-like_regulatory"/>
</dbReference>